<sequence length="116" mass="12945">MRQASLQIGGHDTCTIVSITESAQERMRGLLGRDSLPSHEALLLQKCWSVHTFGMRFAIDVLFLDRRQRVVAIHHEVPRRRVLASLRATQTLEMPAGAARRLGLEIGDPLTFEASA</sequence>
<dbReference type="InterPro" id="IPR038695">
    <property type="entry name" value="Saro_0823-like_sf"/>
</dbReference>
<gene>
    <name evidence="1" type="ORF">ParKJ_20525</name>
</gene>
<name>A0AAP5Q9Y4_9BURK</name>
<dbReference type="Pfam" id="PF02643">
    <property type="entry name" value="DUF192"/>
    <property type="match status" value="1"/>
</dbReference>
<reference evidence="1" key="1">
    <citation type="submission" date="2022-08" db="EMBL/GenBank/DDBJ databases">
        <authorList>
            <person name="Kim S.-J."/>
        </authorList>
    </citation>
    <scope>NUCLEOTIDE SEQUENCE</scope>
    <source>
        <strain evidence="1">KJ</strain>
    </source>
</reference>
<dbReference type="InterPro" id="IPR003795">
    <property type="entry name" value="DUF192"/>
</dbReference>
<dbReference type="PANTHER" id="PTHR37953:SF1">
    <property type="entry name" value="UPF0127 PROTEIN MJ1496"/>
    <property type="match status" value="1"/>
</dbReference>
<dbReference type="AlphaFoldDB" id="A0AAP5Q9Y4"/>
<protein>
    <submittedName>
        <fullName evidence="1">DUF192 domain-containing protein</fullName>
    </submittedName>
</protein>
<accession>A0AAP5Q9Y4</accession>
<dbReference type="PANTHER" id="PTHR37953">
    <property type="entry name" value="UPF0127 PROTEIN MJ1496"/>
    <property type="match status" value="1"/>
</dbReference>
<proteinExistence type="predicted"/>
<dbReference type="Proteomes" id="UP001246473">
    <property type="component" value="Unassembled WGS sequence"/>
</dbReference>
<evidence type="ECO:0000313" key="2">
    <source>
        <dbReference type="Proteomes" id="UP001246473"/>
    </source>
</evidence>
<dbReference type="RefSeq" id="WP_281664029.1">
    <property type="nucleotide sequence ID" value="NZ_CAKZHR010000067.1"/>
</dbReference>
<evidence type="ECO:0000313" key="1">
    <source>
        <dbReference type="EMBL" id="MDT8839815.1"/>
    </source>
</evidence>
<dbReference type="EMBL" id="JANSLM010000007">
    <property type="protein sequence ID" value="MDT8839815.1"/>
    <property type="molecule type" value="Genomic_DNA"/>
</dbReference>
<organism evidence="1 2">
    <name type="scientific">Paraburkholderia fungorum</name>
    <dbReference type="NCBI Taxonomy" id="134537"/>
    <lineage>
        <taxon>Bacteria</taxon>
        <taxon>Pseudomonadati</taxon>
        <taxon>Pseudomonadota</taxon>
        <taxon>Betaproteobacteria</taxon>
        <taxon>Burkholderiales</taxon>
        <taxon>Burkholderiaceae</taxon>
        <taxon>Paraburkholderia</taxon>
    </lineage>
</organism>
<dbReference type="Gene3D" id="2.60.120.1140">
    <property type="entry name" value="Protein of unknown function DUF192"/>
    <property type="match status" value="1"/>
</dbReference>
<comment type="caution">
    <text evidence="1">The sequence shown here is derived from an EMBL/GenBank/DDBJ whole genome shotgun (WGS) entry which is preliminary data.</text>
</comment>